<sequence length="15" mass="1661">MRANNLSTLVKIVDS</sequence>
<protein>
    <submittedName>
        <fullName evidence="1">Uncharacterized protein</fullName>
    </submittedName>
</protein>
<evidence type="ECO:0000313" key="1">
    <source>
        <dbReference type="EMBL" id="JAH52693.1"/>
    </source>
</evidence>
<reference evidence="1" key="2">
    <citation type="journal article" date="2015" name="Fish Shellfish Immunol.">
        <title>Early steps in the European eel (Anguilla anguilla)-Vibrio vulnificus interaction in the gills: Role of the RtxA13 toxin.</title>
        <authorList>
            <person name="Callol A."/>
            <person name="Pajuelo D."/>
            <person name="Ebbesson L."/>
            <person name="Teles M."/>
            <person name="MacKenzie S."/>
            <person name="Amaro C."/>
        </authorList>
    </citation>
    <scope>NUCLEOTIDE SEQUENCE</scope>
</reference>
<organism evidence="1">
    <name type="scientific">Anguilla anguilla</name>
    <name type="common">European freshwater eel</name>
    <name type="synonym">Muraena anguilla</name>
    <dbReference type="NCBI Taxonomy" id="7936"/>
    <lineage>
        <taxon>Eukaryota</taxon>
        <taxon>Metazoa</taxon>
        <taxon>Chordata</taxon>
        <taxon>Craniata</taxon>
        <taxon>Vertebrata</taxon>
        <taxon>Euteleostomi</taxon>
        <taxon>Actinopterygii</taxon>
        <taxon>Neopterygii</taxon>
        <taxon>Teleostei</taxon>
        <taxon>Anguilliformes</taxon>
        <taxon>Anguillidae</taxon>
        <taxon>Anguilla</taxon>
    </lineage>
</organism>
<dbReference type="EMBL" id="GBXM01055884">
    <property type="protein sequence ID" value="JAH52693.1"/>
    <property type="molecule type" value="Transcribed_RNA"/>
</dbReference>
<name>A0A0E9TIY5_ANGAN</name>
<proteinExistence type="predicted"/>
<accession>A0A0E9TIY5</accession>
<reference evidence="1" key="1">
    <citation type="submission" date="2014-11" db="EMBL/GenBank/DDBJ databases">
        <authorList>
            <person name="Amaro Gonzalez C."/>
        </authorList>
    </citation>
    <scope>NUCLEOTIDE SEQUENCE</scope>
</reference>